<comment type="cofactor">
    <cofactor evidence="6">
        <name>a divalent metal cation</name>
        <dbReference type="ChEBI" id="CHEBI:60240"/>
    </cofactor>
    <text evidence="6">Binds 1 divalent metal cation per subunit.</text>
</comment>
<evidence type="ECO:0000256" key="2">
    <source>
        <dbReference type="ARBA" id="ARBA00022723"/>
    </source>
</evidence>
<protein>
    <submittedName>
        <fullName evidence="7">N-acetylglucosamine-6-phosphate deacetylase</fullName>
        <ecNumber evidence="7">3.5.1.25</ecNumber>
    </submittedName>
</protein>
<dbReference type="RefSeq" id="WP_142525608.1">
    <property type="nucleotide sequence ID" value="NZ_CABFUZ020000169.1"/>
</dbReference>
<evidence type="ECO:0000256" key="3">
    <source>
        <dbReference type="ARBA" id="ARBA00022801"/>
    </source>
</evidence>
<feature type="binding site" evidence="6">
    <location>
        <position position="122"/>
    </location>
    <ligand>
        <name>Zn(2+)</name>
        <dbReference type="ChEBI" id="CHEBI:29105"/>
    </ligand>
</feature>
<dbReference type="AlphaFoldDB" id="A0A5E6ME40"/>
<evidence type="ECO:0000313" key="7">
    <source>
        <dbReference type="EMBL" id="VVM07474.1"/>
    </source>
</evidence>
<comment type="similarity">
    <text evidence="1 4">Belongs to the metallo-dependent hydrolases superfamily. NagA family.</text>
</comment>
<dbReference type="Gene3D" id="2.30.40.10">
    <property type="entry name" value="Urease, subunit C, domain 1"/>
    <property type="match status" value="1"/>
</dbReference>
<proteinExistence type="inferred from homology"/>
<dbReference type="InterPro" id="IPR011059">
    <property type="entry name" value="Metal-dep_hydrolase_composite"/>
</dbReference>
<evidence type="ECO:0000256" key="4">
    <source>
        <dbReference type="PIRNR" id="PIRNR038994"/>
    </source>
</evidence>
<feature type="active site" description="Proton donor/acceptor" evidence="5">
    <location>
        <position position="269"/>
    </location>
</feature>
<evidence type="ECO:0000256" key="1">
    <source>
        <dbReference type="ARBA" id="ARBA00010716"/>
    </source>
</evidence>
<dbReference type="OrthoDB" id="9776488at2"/>
<dbReference type="PANTHER" id="PTHR11113">
    <property type="entry name" value="N-ACETYLGLUCOSAMINE-6-PHOSPHATE DEACETYLASE"/>
    <property type="match status" value="1"/>
</dbReference>
<evidence type="ECO:0000256" key="6">
    <source>
        <dbReference type="PIRSR" id="PIRSR038994-3"/>
    </source>
</evidence>
<organism evidence="7 8">
    <name type="scientific">Methylacidimicrobium cyclopophantes</name>
    <dbReference type="NCBI Taxonomy" id="1041766"/>
    <lineage>
        <taxon>Bacteria</taxon>
        <taxon>Pseudomonadati</taxon>
        <taxon>Verrucomicrobiota</taxon>
        <taxon>Methylacidimicrobium</taxon>
    </lineage>
</organism>
<accession>A0A5E6ME40</accession>
<keyword evidence="8" id="KW-1185">Reference proteome</keyword>
<dbReference type="InterPro" id="IPR032466">
    <property type="entry name" value="Metal_Hydrolase"/>
</dbReference>
<gene>
    <name evidence="7" type="primary">nagA/AMDHD2</name>
    <name evidence="7" type="ORF">MAMC_01637</name>
</gene>
<dbReference type="PANTHER" id="PTHR11113:SF14">
    <property type="entry name" value="N-ACETYLGLUCOSAMINE-6-PHOSPHATE DEACETYLASE"/>
    <property type="match status" value="1"/>
</dbReference>
<feature type="binding site" evidence="6">
    <location>
        <position position="212"/>
    </location>
    <ligand>
        <name>Zn(2+)</name>
        <dbReference type="ChEBI" id="CHEBI:29105"/>
    </ligand>
</feature>
<dbReference type="GO" id="GO:0046872">
    <property type="term" value="F:metal ion binding"/>
    <property type="evidence" value="ECO:0007669"/>
    <property type="project" value="UniProtKB-KW"/>
</dbReference>
<dbReference type="SUPFAM" id="SSF51556">
    <property type="entry name" value="Metallo-dependent hydrolases"/>
    <property type="match status" value="1"/>
</dbReference>
<dbReference type="InterPro" id="IPR003764">
    <property type="entry name" value="GlcNAc_6-P_deAcase"/>
</dbReference>
<dbReference type="GO" id="GO:0006046">
    <property type="term" value="P:N-acetylglucosamine catabolic process"/>
    <property type="evidence" value="ECO:0007669"/>
    <property type="project" value="TreeGrafter"/>
</dbReference>
<sequence>MSRQVVVVEARHYRTGEALLVELDPPFYRRIALSRRDPEGLPWIAPGLVDIQVNGFGGVDLNGRALDRCEWRRLCESLLAQGCTHFLATVITRPAESYRELLPSMRDLWKEQPVNCVGFHLEGPFLRREDGYVGVHDPKWVLPADPDWLLWAQEACGGGCRMITAAPEASDRGLELVRVAVEGGIQVAVGHSGAMGHELARAIEAGASLWTHLGNGLPHLLPKWENPLMHMLGSRLPYASVIADGIHLPPHALRAVARALGDRLILVTDAIAAAGMGAGSYRLGDRWVEVDEAGRAVDVASGRLAGSTLTPFVGVFRAATLLERPWSECWEAFSVRPARWLSLRHGLEVGVEASFCLFRDQPEPRLLATFLRGERVFSQEEKGA</sequence>
<dbReference type="Proteomes" id="UP000381693">
    <property type="component" value="Unassembled WGS sequence"/>
</dbReference>
<dbReference type="Gene3D" id="3.20.20.140">
    <property type="entry name" value="Metal-dependent hydrolases"/>
    <property type="match status" value="1"/>
</dbReference>
<comment type="caution">
    <text evidence="7">The sequence shown here is derived from an EMBL/GenBank/DDBJ whole genome shotgun (WGS) entry which is preliminary data.</text>
</comment>
<keyword evidence="3 4" id="KW-0378">Hydrolase</keyword>
<dbReference type="EC" id="3.5.1.25" evidence="7"/>
<keyword evidence="4" id="KW-0119">Carbohydrate metabolism</keyword>
<feature type="binding site" evidence="6">
    <location>
        <position position="191"/>
    </location>
    <ligand>
        <name>Zn(2+)</name>
        <dbReference type="ChEBI" id="CHEBI:29105"/>
    </ligand>
</feature>
<dbReference type="GO" id="GO:0008448">
    <property type="term" value="F:N-acetylglucosamine-6-phosphate deacetylase activity"/>
    <property type="evidence" value="ECO:0007669"/>
    <property type="project" value="UniProtKB-EC"/>
</dbReference>
<reference evidence="7" key="1">
    <citation type="submission" date="2019-09" db="EMBL/GenBank/DDBJ databases">
        <authorList>
            <person name="Cremers G."/>
        </authorList>
    </citation>
    <scope>NUCLEOTIDE SEQUENCE [LARGE SCALE GENOMIC DNA]</scope>
    <source>
        <strain evidence="7">3B</strain>
    </source>
</reference>
<dbReference type="EMBL" id="CABFUZ020000169">
    <property type="protein sequence ID" value="VVM07474.1"/>
    <property type="molecule type" value="Genomic_DNA"/>
</dbReference>
<dbReference type="PIRSF" id="PIRSF038994">
    <property type="entry name" value="NagA"/>
    <property type="match status" value="1"/>
</dbReference>
<name>A0A5E6ME40_9BACT</name>
<evidence type="ECO:0000313" key="8">
    <source>
        <dbReference type="Proteomes" id="UP000381693"/>
    </source>
</evidence>
<keyword evidence="2 6" id="KW-0479">Metal-binding</keyword>
<evidence type="ECO:0000256" key="5">
    <source>
        <dbReference type="PIRSR" id="PIRSR038994-1"/>
    </source>
</evidence>